<evidence type="ECO:0000256" key="1">
    <source>
        <dbReference type="SAM" id="MobiDB-lite"/>
    </source>
</evidence>
<keyword evidence="3" id="KW-1185">Reference proteome</keyword>
<evidence type="ECO:0000313" key="3">
    <source>
        <dbReference type="Proteomes" id="UP001372338"/>
    </source>
</evidence>
<evidence type="ECO:0000313" key="2">
    <source>
        <dbReference type="EMBL" id="KAK7282287.1"/>
    </source>
</evidence>
<name>A0AAN9FTD3_CROPI</name>
<organism evidence="2 3">
    <name type="scientific">Crotalaria pallida</name>
    <name type="common">Smooth rattlebox</name>
    <name type="synonym">Crotalaria striata</name>
    <dbReference type="NCBI Taxonomy" id="3830"/>
    <lineage>
        <taxon>Eukaryota</taxon>
        <taxon>Viridiplantae</taxon>
        <taxon>Streptophyta</taxon>
        <taxon>Embryophyta</taxon>
        <taxon>Tracheophyta</taxon>
        <taxon>Spermatophyta</taxon>
        <taxon>Magnoliopsida</taxon>
        <taxon>eudicotyledons</taxon>
        <taxon>Gunneridae</taxon>
        <taxon>Pentapetalae</taxon>
        <taxon>rosids</taxon>
        <taxon>fabids</taxon>
        <taxon>Fabales</taxon>
        <taxon>Fabaceae</taxon>
        <taxon>Papilionoideae</taxon>
        <taxon>50 kb inversion clade</taxon>
        <taxon>genistoids sensu lato</taxon>
        <taxon>core genistoids</taxon>
        <taxon>Crotalarieae</taxon>
        <taxon>Crotalaria</taxon>
    </lineage>
</organism>
<reference evidence="2 3" key="1">
    <citation type="submission" date="2024-01" db="EMBL/GenBank/DDBJ databases">
        <title>The genomes of 5 underutilized Papilionoideae crops provide insights into root nodulation and disease resistanc.</title>
        <authorList>
            <person name="Yuan L."/>
        </authorList>
    </citation>
    <scope>NUCLEOTIDE SEQUENCE [LARGE SCALE GENOMIC DNA]</scope>
    <source>
        <strain evidence="2">ZHUSHIDOU_FW_LH</strain>
        <tissue evidence="2">Leaf</tissue>
    </source>
</reference>
<feature type="region of interest" description="Disordered" evidence="1">
    <location>
        <begin position="1"/>
        <end position="20"/>
    </location>
</feature>
<protein>
    <submittedName>
        <fullName evidence="2">Uncharacterized protein</fullName>
    </submittedName>
</protein>
<accession>A0AAN9FTD3</accession>
<dbReference type="Proteomes" id="UP001372338">
    <property type="component" value="Unassembled WGS sequence"/>
</dbReference>
<sequence length="107" mass="11850">MGRQGSAKGQRFNRGHHPSTFPIFLRMSGTLIFGKLSRSRDASSLVKKLDSIWFGSFKLKANIPRFNRVEVSSENHKSVKLGAVEKWPRLEGKAGGVASCTGVKSRF</sequence>
<gene>
    <name evidence="2" type="ORF">RIF29_10941</name>
</gene>
<dbReference type="EMBL" id="JAYWIO010000002">
    <property type="protein sequence ID" value="KAK7282287.1"/>
    <property type="molecule type" value="Genomic_DNA"/>
</dbReference>
<dbReference type="AlphaFoldDB" id="A0AAN9FTD3"/>
<proteinExistence type="predicted"/>
<comment type="caution">
    <text evidence="2">The sequence shown here is derived from an EMBL/GenBank/DDBJ whole genome shotgun (WGS) entry which is preliminary data.</text>
</comment>